<comment type="caution">
    <text evidence="2">The sequence shown here is derived from an EMBL/GenBank/DDBJ whole genome shotgun (WGS) entry which is preliminary data.</text>
</comment>
<organism evidence="2 3">
    <name type="scientific">Clostridium puniceum</name>
    <dbReference type="NCBI Taxonomy" id="29367"/>
    <lineage>
        <taxon>Bacteria</taxon>
        <taxon>Bacillati</taxon>
        <taxon>Bacillota</taxon>
        <taxon>Clostridia</taxon>
        <taxon>Eubacteriales</taxon>
        <taxon>Clostridiaceae</taxon>
        <taxon>Clostridium</taxon>
    </lineage>
</organism>
<feature type="transmembrane region" description="Helical" evidence="1">
    <location>
        <begin position="7"/>
        <end position="28"/>
    </location>
</feature>
<protein>
    <submittedName>
        <fullName evidence="2">Uncharacterized protein</fullName>
    </submittedName>
</protein>
<dbReference type="AlphaFoldDB" id="A0A1S8T713"/>
<dbReference type="STRING" id="29367.CLPUN_44730"/>
<dbReference type="Proteomes" id="UP000190890">
    <property type="component" value="Unassembled WGS sequence"/>
</dbReference>
<keyword evidence="3" id="KW-1185">Reference proteome</keyword>
<keyword evidence="1" id="KW-0472">Membrane</keyword>
<evidence type="ECO:0000313" key="2">
    <source>
        <dbReference type="EMBL" id="OOM73577.1"/>
    </source>
</evidence>
<evidence type="ECO:0000256" key="1">
    <source>
        <dbReference type="SAM" id="Phobius"/>
    </source>
</evidence>
<name>A0A1S8T713_9CLOT</name>
<reference evidence="2 3" key="1">
    <citation type="submission" date="2016-05" db="EMBL/GenBank/DDBJ databases">
        <title>Microbial solvent formation.</title>
        <authorList>
            <person name="Poehlein A."/>
            <person name="Montoya Solano J.D."/>
            <person name="Flitsch S."/>
            <person name="Krabben P."/>
            <person name="Duerre P."/>
            <person name="Daniel R."/>
        </authorList>
    </citation>
    <scope>NUCLEOTIDE SEQUENCE [LARGE SCALE GENOMIC DNA]</scope>
    <source>
        <strain evidence="2 3">DSM 2619</strain>
    </source>
</reference>
<dbReference type="EMBL" id="LZZM01000213">
    <property type="protein sequence ID" value="OOM73577.1"/>
    <property type="molecule type" value="Genomic_DNA"/>
</dbReference>
<sequence>MRKIVKIPLIIVLILISAVIIDRLTIIIKVQHVTKDVQTVEGTKEPIDSNTSEIYCEYMSGDNEYGDWVVIGKDGVLFKSDNKKWEEIIVVGNVPKKMNHRVLGSIFVFQGKYLGIKKEKVDKYLNGYNYDCKTFKAENWHIKYPIKRISSEKGYPKDGFCLADIMDAERMPVREVVEDHN</sequence>
<proteinExistence type="predicted"/>
<accession>A0A1S8T713</accession>
<keyword evidence="1" id="KW-0812">Transmembrane</keyword>
<evidence type="ECO:0000313" key="3">
    <source>
        <dbReference type="Proteomes" id="UP000190890"/>
    </source>
</evidence>
<dbReference type="RefSeq" id="WP_077849405.1">
    <property type="nucleotide sequence ID" value="NZ_LZZM01000213.1"/>
</dbReference>
<gene>
    <name evidence="2" type="ORF">CLPUN_44730</name>
</gene>
<keyword evidence="1" id="KW-1133">Transmembrane helix</keyword>
<dbReference type="OrthoDB" id="1909787at2"/>